<keyword evidence="4 7" id="KW-0812">Transmembrane</keyword>
<evidence type="ECO:0000256" key="2">
    <source>
        <dbReference type="ARBA" id="ARBA00007282"/>
    </source>
</evidence>
<comment type="subcellular location">
    <subcellularLocation>
        <location evidence="1">Membrane</location>
        <topology evidence="1">Multi-pass membrane protein</topology>
    </subcellularLocation>
</comment>
<keyword evidence="6 7" id="KW-0472">Membrane</keyword>
<dbReference type="Pfam" id="PF13813">
    <property type="entry name" value="MBOAT_2"/>
    <property type="match status" value="1"/>
</dbReference>
<protein>
    <recommendedName>
        <fullName evidence="8">Wax synthase domain-containing protein</fullName>
    </recommendedName>
</protein>
<feature type="domain" description="Wax synthase" evidence="8">
    <location>
        <begin position="395"/>
        <end position="483"/>
    </location>
</feature>
<evidence type="ECO:0000256" key="7">
    <source>
        <dbReference type="SAM" id="Phobius"/>
    </source>
</evidence>
<feature type="transmembrane region" description="Helical" evidence="7">
    <location>
        <begin position="72"/>
        <end position="89"/>
    </location>
</feature>
<evidence type="ECO:0000313" key="9">
    <source>
        <dbReference type="EMBL" id="CAG8960134.1"/>
    </source>
</evidence>
<dbReference type="PANTHER" id="PTHR31595">
    <property type="entry name" value="LONG-CHAIN-ALCOHOL O-FATTY-ACYLTRANSFERASE 3-RELATED"/>
    <property type="match status" value="1"/>
</dbReference>
<evidence type="ECO:0000256" key="5">
    <source>
        <dbReference type="ARBA" id="ARBA00022989"/>
    </source>
</evidence>
<sequence length="585" mass="66140">MPSLTANDNTHTPSLKSTILLSVEASPIIMPEFSFYPHLTATGPPPFYRDVAALYRERFLELVDAGTLRPMVLHYHLMGYAFLLAYLCFPHKNRPWLYNARWAVLGLITWWNYTTLWETSSGGHATNMVVGVISSYGWATACTWLVLSKPQWDAKRVQRRMVPVDPSDKGIYINGHARDISSQTNGHVAAEKSSALKGRTQVAITKGGDDTDLLAKVNGNGNISQVEEYFWESYPESFRGRFFWTSDLLINFRGPGWNWAVPGLPAPPEAISKQLSGLDMKSARSGISFTGLQRFDTRQELFRYLYPRFVVGYFLIDFLKTIMMKDPYFIFGPTTYALPPFLQKLSPLGLWCYRAVLSGVTVIHALEMAFMLGPLLLCFILGPKVIGQRGEAWYYPTVWGSFSNILDKGLNGLWGGYWHQTFRLSFAAPTKFLIGNGYIEKRSTVTKILQLFFAFGISGMIHYTGSVTQLARTHHLHNPIFFMSQVPGILIQSTACAILNPYIIKLPRSIRRAGNCLFVVVWLLATGPWLADDFARGGVWLWEPVPISPFRGLGFGLEGDGWWCWDVFGWGWHHGKHWWDSGLAM</sequence>
<evidence type="ECO:0000313" key="10">
    <source>
        <dbReference type="Proteomes" id="UP000696280"/>
    </source>
</evidence>
<keyword evidence="10" id="KW-1185">Reference proteome</keyword>
<feature type="transmembrane region" description="Helical" evidence="7">
    <location>
        <begin position="125"/>
        <end position="147"/>
    </location>
</feature>
<comment type="similarity">
    <text evidence="2">Belongs to the wax synthase family.</text>
</comment>
<feature type="transmembrane region" description="Helical" evidence="7">
    <location>
        <begin position="304"/>
        <end position="323"/>
    </location>
</feature>
<gene>
    <name evidence="9" type="ORF">HYFRA_00010613</name>
</gene>
<dbReference type="OrthoDB" id="2796277at2759"/>
<dbReference type="GO" id="GO:0006629">
    <property type="term" value="P:lipid metabolic process"/>
    <property type="evidence" value="ECO:0007669"/>
    <property type="project" value="InterPro"/>
</dbReference>
<evidence type="ECO:0000256" key="1">
    <source>
        <dbReference type="ARBA" id="ARBA00004141"/>
    </source>
</evidence>
<feature type="transmembrane region" description="Helical" evidence="7">
    <location>
        <begin position="96"/>
        <end position="113"/>
    </location>
</feature>
<dbReference type="InterPro" id="IPR032805">
    <property type="entry name" value="Wax_synthase_dom"/>
</dbReference>
<evidence type="ECO:0000256" key="6">
    <source>
        <dbReference type="ARBA" id="ARBA00023136"/>
    </source>
</evidence>
<feature type="transmembrane region" description="Helical" evidence="7">
    <location>
        <begin position="448"/>
        <end position="468"/>
    </location>
</feature>
<accession>A0A9N9L619</accession>
<comment type="caution">
    <text evidence="9">The sequence shown here is derived from an EMBL/GenBank/DDBJ whole genome shotgun (WGS) entry which is preliminary data.</text>
</comment>
<evidence type="ECO:0000259" key="8">
    <source>
        <dbReference type="Pfam" id="PF13813"/>
    </source>
</evidence>
<reference evidence="9" key="1">
    <citation type="submission" date="2021-07" db="EMBL/GenBank/DDBJ databases">
        <authorList>
            <person name="Durling M."/>
        </authorList>
    </citation>
    <scope>NUCLEOTIDE SEQUENCE</scope>
</reference>
<dbReference type="GO" id="GO:0016020">
    <property type="term" value="C:membrane"/>
    <property type="evidence" value="ECO:0007669"/>
    <property type="project" value="UniProtKB-SubCell"/>
</dbReference>
<name>A0A9N9L619_9HELO</name>
<organism evidence="9 10">
    <name type="scientific">Hymenoscyphus fraxineus</name>
    <dbReference type="NCBI Taxonomy" id="746836"/>
    <lineage>
        <taxon>Eukaryota</taxon>
        <taxon>Fungi</taxon>
        <taxon>Dikarya</taxon>
        <taxon>Ascomycota</taxon>
        <taxon>Pezizomycotina</taxon>
        <taxon>Leotiomycetes</taxon>
        <taxon>Helotiales</taxon>
        <taxon>Helotiaceae</taxon>
        <taxon>Hymenoscyphus</taxon>
    </lineage>
</organism>
<keyword evidence="5 7" id="KW-1133">Transmembrane helix</keyword>
<feature type="transmembrane region" description="Helical" evidence="7">
    <location>
        <begin position="355"/>
        <end position="381"/>
    </location>
</feature>
<dbReference type="AlphaFoldDB" id="A0A9N9L619"/>
<dbReference type="Proteomes" id="UP000696280">
    <property type="component" value="Unassembled WGS sequence"/>
</dbReference>
<evidence type="ECO:0000256" key="4">
    <source>
        <dbReference type="ARBA" id="ARBA00022692"/>
    </source>
</evidence>
<feature type="transmembrane region" description="Helical" evidence="7">
    <location>
        <begin position="515"/>
        <end position="531"/>
    </location>
</feature>
<dbReference type="InterPro" id="IPR044851">
    <property type="entry name" value="Wax_synthase"/>
</dbReference>
<evidence type="ECO:0000256" key="3">
    <source>
        <dbReference type="ARBA" id="ARBA00022679"/>
    </source>
</evidence>
<proteinExistence type="inferred from homology"/>
<dbReference type="EMBL" id="CAJVRL010000096">
    <property type="protein sequence ID" value="CAG8960134.1"/>
    <property type="molecule type" value="Genomic_DNA"/>
</dbReference>
<feature type="transmembrane region" description="Helical" evidence="7">
    <location>
        <begin position="480"/>
        <end position="503"/>
    </location>
</feature>
<dbReference type="PANTHER" id="PTHR31595:SF67">
    <property type="entry name" value="WAX SYNTHASE DOMAIN-CONTAINING PROTEIN"/>
    <property type="match status" value="1"/>
</dbReference>
<dbReference type="GO" id="GO:0008374">
    <property type="term" value="F:O-acyltransferase activity"/>
    <property type="evidence" value="ECO:0007669"/>
    <property type="project" value="InterPro"/>
</dbReference>
<keyword evidence="3" id="KW-0808">Transferase</keyword>